<evidence type="ECO:0000259" key="6">
    <source>
        <dbReference type="PROSITE" id="PS51012"/>
    </source>
</evidence>
<feature type="transmembrane region" description="Helical" evidence="5">
    <location>
        <begin position="135"/>
        <end position="156"/>
    </location>
</feature>
<dbReference type="AlphaFoldDB" id="E7GDC8"/>
<dbReference type="EMBL" id="ADKX01000041">
    <property type="protein sequence ID" value="EFW03979.1"/>
    <property type="molecule type" value="Genomic_DNA"/>
</dbReference>
<name>E7GDC8_9FIRM</name>
<reference evidence="7 8" key="1">
    <citation type="submission" date="2010-12" db="EMBL/GenBank/DDBJ databases">
        <title>The Genome Sequence of Coprobacillus sp. strain 29_1.</title>
        <authorList>
            <consortium name="The Broad Institute Genome Sequencing Platform"/>
            <person name="Earl A."/>
            <person name="Ward D."/>
            <person name="Feldgarden M."/>
            <person name="Gevers D."/>
            <person name="Daigneault M."/>
            <person name="Sibley C.D."/>
            <person name="White A."/>
            <person name="Strauss J."/>
            <person name="Allen-Vercoe E."/>
            <person name="Young S.K."/>
            <person name="Zeng Q."/>
            <person name="Gargeya S."/>
            <person name="Fitzgerald M."/>
            <person name="Haas B."/>
            <person name="Abouelleil A."/>
            <person name="Alvarado L."/>
            <person name="Arachchi H.M."/>
            <person name="Berlin A."/>
            <person name="Brown A."/>
            <person name="Chapman S.B."/>
            <person name="Chen Z."/>
            <person name="Dunbar C."/>
            <person name="Freedman E."/>
            <person name="Gearin G."/>
            <person name="Gellesch M."/>
            <person name="Goldberg J."/>
            <person name="Griggs A."/>
            <person name="Gujja S."/>
            <person name="Heilman E."/>
            <person name="Heiman D."/>
            <person name="Howarth C."/>
            <person name="Larson L."/>
            <person name="Lui A."/>
            <person name="MacDonald P.J.P."/>
            <person name="Mehta T."/>
            <person name="Montmayeur A."/>
            <person name="Murphy C."/>
            <person name="Neiman D."/>
            <person name="Pearson M."/>
            <person name="Priest M."/>
            <person name="Roberts A."/>
            <person name="Saif S."/>
            <person name="Shea T."/>
            <person name="Shenoy N."/>
            <person name="Sisk P."/>
            <person name="Stolte C."/>
            <person name="Sykes S."/>
            <person name="White J."/>
            <person name="Yandava C."/>
            <person name="Nusbaum C."/>
            <person name="Birren B."/>
        </authorList>
    </citation>
    <scope>NUCLEOTIDE SEQUENCE [LARGE SCALE GENOMIC DNA]</scope>
    <source>
        <strain evidence="7 8">29_1</strain>
    </source>
</reference>
<keyword evidence="8" id="KW-1185">Reference proteome</keyword>
<dbReference type="OrthoDB" id="9774758at2"/>
<keyword evidence="4 5" id="KW-0472">Membrane</keyword>
<comment type="caution">
    <text evidence="7">The sequence shown here is derived from an EMBL/GenBank/DDBJ whole genome shotgun (WGS) entry which is preliminary data.</text>
</comment>
<feature type="transmembrane region" description="Helical" evidence="5">
    <location>
        <begin position="168"/>
        <end position="187"/>
    </location>
</feature>
<dbReference type="InterPro" id="IPR000412">
    <property type="entry name" value="ABC_2_transport"/>
</dbReference>
<dbReference type="InterPro" id="IPR013525">
    <property type="entry name" value="ABC2_TM"/>
</dbReference>
<evidence type="ECO:0000313" key="8">
    <source>
        <dbReference type="Proteomes" id="UP000003157"/>
    </source>
</evidence>
<dbReference type="RefSeq" id="WP_008789858.1">
    <property type="nucleotide sequence ID" value="NZ_AKCB01000001.1"/>
</dbReference>
<protein>
    <recommendedName>
        <fullName evidence="5">Transport permease protein</fullName>
    </recommendedName>
</protein>
<dbReference type="Proteomes" id="UP000003157">
    <property type="component" value="Unassembled WGS sequence"/>
</dbReference>
<dbReference type="PANTHER" id="PTHR43027">
    <property type="entry name" value="DOXORUBICIN RESISTANCE ABC TRANSPORTER PERMEASE PROTEIN DRRC-RELATED"/>
    <property type="match status" value="1"/>
</dbReference>
<dbReference type="HOGENOM" id="CLU_039483_4_1_9"/>
<comment type="similarity">
    <text evidence="5">Belongs to the ABC-2 integral membrane protein family.</text>
</comment>
<keyword evidence="5" id="KW-1003">Cell membrane</keyword>
<evidence type="ECO:0000256" key="3">
    <source>
        <dbReference type="ARBA" id="ARBA00022989"/>
    </source>
</evidence>
<keyword evidence="5" id="KW-0813">Transport</keyword>
<organism evidence="7 8">
    <name type="scientific">Coprobacillus cateniformis</name>
    <dbReference type="NCBI Taxonomy" id="100884"/>
    <lineage>
        <taxon>Bacteria</taxon>
        <taxon>Bacillati</taxon>
        <taxon>Bacillota</taxon>
        <taxon>Erysipelotrichia</taxon>
        <taxon>Erysipelotrichales</taxon>
        <taxon>Coprobacillaceae</taxon>
        <taxon>Coprobacillus</taxon>
    </lineage>
</organism>
<dbReference type="GO" id="GO:0043190">
    <property type="term" value="C:ATP-binding cassette (ABC) transporter complex"/>
    <property type="evidence" value="ECO:0007669"/>
    <property type="project" value="InterPro"/>
</dbReference>
<feature type="transmembrane region" description="Helical" evidence="5">
    <location>
        <begin position="99"/>
        <end position="129"/>
    </location>
</feature>
<evidence type="ECO:0000256" key="2">
    <source>
        <dbReference type="ARBA" id="ARBA00022692"/>
    </source>
</evidence>
<dbReference type="eggNOG" id="COG0842">
    <property type="taxonomic scope" value="Bacteria"/>
</dbReference>
<feature type="transmembrane region" description="Helical" evidence="5">
    <location>
        <begin position="57"/>
        <end position="78"/>
    </location>
</feature>
<evidence type="ECO:0000256" key="4">
    <source>
        <dbReference type="ARBA" id="ARBA00023136"/>
    </source>
</evidence>
<feature type="domain" description="ABC transmembrane type-2" evidence="6">
    <location>
        <begin position="20"/>
        <end position="247"/>
    </location>
</feature>
<evidence type="ECO:0000313" key="7">
    <source>
        <dbReference type="EMBL" id="EFW03979.1"/>
    </source>
</evidence>
<dbReference type="InterPro" id="IPR047817">
    <property type="entry name" value="ABC2_TM_bact-type"/>
</dbReference>
<feature type="transmembrane region" description="Helical" evidence="5">
    <location>
        <begin position="21"/>
        <end position="41"/>
    </location>
</feature>
<sequence>MKRMMTMLKVEGKLALRCPDGLIFGVGMPVGVLCLIGIIAGDQTVSGQSSYTFMESAFASLLTVGICATAFMGLPLTFADYRDKKILKHFFVTPISPMLMLFIQVIIAMLTALLSSIIVSAVAIFGFGYQMQGNVWAFIGAYFLVVLSMFSLGMIIASLCKTVKIANVVTTFVYFPMLFLSGATIPYELFPSFLQNIANILPLTHGIKLLKDISMGVSSEHMFFSIGILVAFTIVGCVISVVSFKWE</sequence>
<dbReference type="InterPro" id="IPR052902">
    <property type="entry name" value="ABC-2_transporter"/>
</dbReference>
<dbReference type="STRING" id="100884.GCA_000269565_00424"/>
<evidence type="ECO:0000256" key="5">
    <source>
        <dbReference type="RuleBase" id="RU361157"/>
    </source>
</evidence>
<comment type="subcellular location">
    <subcellularLocation>
        <location evidence="5">Cell membrane</location>
        <topology evidence="5">Multi-pass membrane protein</topology>
    </subcellularLocation>
    <subcellularLocation>
        <location evidence="1">Membrane</location>
        <topology evidence="1">Multi-pass membrane protein</topology>
    </subcellularLocation>
</comment>
<dbReference type="PIRSF" id="PIRSF006648">
    <property type="entry name" value="DrrB"/>
    <property type="match status" value="1"/>
</dbReference>
<gene>
    <name evidence="7" type="ORF">HMPREF9488_02771</name>
</gene>
<dbReference type="PRINTS" id="PR00164">
    <property type="entry name" value="ABC2TRNSPORT"/>
</dbReference>
<dbReference type="GO" id="GO:0140359">
    <property type="term" value="F:ABC-type transporter activity"/>
    <property type="evidence" value="ECO:0007669"/>
    <property type="project" value="InterPro"/>
</dbReference>
<dbReference type="PANTHER" id="PTHR43027:SF2">
    <property type="entry name" value="TRANSPORT PERMEASE PROTEIN"/>
    <property type="match status" value="1"/>
</dbReference>
<dbReference type="GeneID" id="78228337"/>
<evidence type="ECO:0000256" key="1">
    <source>
        <dbReference type="ARBA" id="ARBA00004141"/>
    </source>
</evidence>
<dbReference type="Pfam" id="PF01061">
    <property type="entry name" value="ABC2_membrane"/>
    <property type="match status" value="1"/>
</dbReference>
<feature type="transmembrane region" description="Helical" evidence="5">
    <location>
        <begin position="222"/>
        <end position="244"/>
    </location>
</feature>
<accession>E7GDC8</accession>
<dbReference type="PROSITE" id="PS51012">
    <property type="entry name" value="ABC_TM2"/>
    <property type="match status" value="1"/>
</dbReference>
<keyword evidence="2 5" id="KW-0812">Transmembrane</keyword>
<keyword evidence="3 5" id="KW-1133">Transmembrane helix</keyword>
<proteinExistence type="inferred from homology"/>